<dbReference type="OrthoDB" id="241990at2759"/>
<dbReference type="PANTHER" id="PTHR13335">
    <property type="entry name" value="TARGET OF RAPAMYCIN COMPLEX 2 SUBUNIT MAPKAP1"/>
    <property type="match status" value="1"/>
</dbReference>
<dbReference type="Gene3D" id="2.30.29.30">
    <property type="entry name" value="Pleckstrin-homology domain (PH domain)/Phosphotyrosine-binding domain (PTB)"/>
    <property type="match status" value="1"/>
</dbReference>
<feature type="domain" description="SIN1-type PH" evidence="1">
    <location>
        <begin position="1"/>
        <end position="91"/>
    </location>
</feature>
<dbReference type="RefSeq" id="XP_018290332.1">
    <property type="nucleotide sequence ID" value="XM_018440118.1"/>
</dbReference>
<reference evidence="3" key="1">
    <citation type="submission" date="2015-06" db="EMBL/GenBank/DDBJ databases">
        <title>Expansion of signal transduction pathways in fungi by whole-genome duplication.</title>
        <authorList>
            <consortium name="DOE Joint Genome Institute"/>
            <person name="Corrochano L.M."/>
            <person name="Kuo A."/>
            <person name="Marcet-Houben M."/>
            <person name="Polaino S."/>
            <person name="Salamov A."/>
            <person name="Villalobos J.M."/>
            <person name="Alvarez M.I."/>
            <person name="Avalos J."/>
            <person name="Benito E.P."/>
            <person name="Benoit I."/>
            <person name="Burger G."/>
            <person name="Camino L.P."/>
            <person name="Canovas D."/>
            <person name="Cerda-Olmedo E."/>
            <person name="Cheng J.-F."/>
            <person name="Dominguez A."/>
            <person name="Elias M."/>
            <person name="Eslava A.P."/>
            <person name="Glaser F."/>
            <person name="Grimwood J."/>
            <person name="Gutierrez G."/>
            <person name="Heitman J."/>
            <person name="Henrissat B."/>
            <person name="Iturriaga E.A."/>
            <person name="Lang B.F."/>
            <person name="Lavin J.L."/>
            <person name="Lee S."/>
            <person name="Li W."/>
            <person name="Lindquist E."/>
            <person name="Lopez-Garcia S."/>
            <person name="Luque E.M."/>
            <person name="Marcos A.T."/>
            <person name="Martin J."/>
            <person name="McCluskey K."/>
            <person name="Medina H.R."/>
            <person name="Miralles-Duran A."/>
            <person name="Miyazaki A."/>
            <person name="Munoz-Torres E."/>
            <person name="Oguiza J.A."/>
            <person name="Ohm R."/>
            <person name="Olmedo M."/>
            <person name="Orejas M."/>
            <person name="Ortiz-Castellanos L."/>
            <person name="Pisabarro A.G."/>
            <person name="Rodriguez-Romero J."/>
            <person name="Ruiz-Herrera J."/>
            <person name="Ruiz-Vazquez R."/>
            <person name="Sanz C."/>
            <person name="Schackwitz W."/>
            <person name="Schmutz J."/>
            <person name="Shahriari M."/>
            <person name="Shelest E."/>
            <person name="Silva-Franco F."/>
            <person name="Soanes D."/>
            <person name="Syed K."/>
            <person name="Tagua V.G."/>
            <person name="Talbot N.J."/>
            <person name="Thon M."/>
            <person name="De vries R.P."/>
            <person name="Wiebenga A."/>
            <person name="Yadav J.S."/>
            <person name="Braun E.L."/>
            <person name="Baker S."/>
            <person name="Garre V."/>
            <person name="Horwitz B."/>
            <person name="Torres-Martinez S."/>
            <person name="Idnurm A."/>
            <person name="Herrera-Estrella A."/>
            <person name="Gabaldon T."/>
            <person name="Grigoriev I.V."/>
        </authorList>
    </citation>
    <scope>NUCLEOTIDE SEQUENCE [LARGE SCALE GENOMIC DNA]</scope>
    <source>
        <strain evidence="3">NRRL 1555(-)</strain>
    </source>
</reference>
<dbReference type="GO" id="GO:0005737">
    <property type="term" value="C:cytoplasm"/>
    <property type="evidence" value="ECO:0007669"/>
    <property type="project" value="TreeGrafter"/>
</dbReference>
<keyword evidence="3" id="KW-1185">Reference proteome</keyword>
<dbReference type="VEuPathDB" id="FungiDB:PHYBLDRAFT_39069"/>
<sequence length="96" mass="10970">MPMFVGKRASVLAIDGDYIHLMPPEHKGMFDSVKTTSFHVSAIRTCKVSKKLPSHFKIVVMKERDYKTYALEAESAKEAYDICSRIKFLIQVTKET</sequence>
<dbReference type="GO" id="GO:0005546">
    <property type="term" value="F:phosphatidylinositol-4,5-bisphosphate binding"/>
    <property type="evidence" value="ECO:0007669"/>
    <property type="project" value="TreeGrafter"/>
</dbReference>
<evidence type="ECO:0000313" key="2">
    <source>
        <dbReference type="EMBL" id="OAD72292.1"/>
    </source>
</evidence>
<dbReference type="Proteomes" id="UP000077315">
    <property type="component" value="Unassembled WGS sequence"/>
</dbReference>
<dbReference type="PANTHER" id="PTHR13335:SF1">
    <property type="entry name" value="TARGET OF RAPAMYCIN COMPLEX 2 SUBUNIT MAPKAP1"/>
    <property type="match status" value="1"/>
</dbReference>
<dbReference type="Pfam" id="PF16979">
    <property type="entry name" value="SIN1_PH"/>
    <property type="match status" value="1"/>
</dbReference>
<dbReference type="GO" id="GO:0031932">
    <property type="term" value="C:TORC2 complex"/>
    <property type="evidence" value="ECO:0007669"/>
    <property type="project" value="InterPro"/>
</dbReference>
<dbReference type="GeneID" id="29001024"/>
<evidence type="ECO:0000259" key="1">
    <source>
        <dbReference type="Pfam" id="PF16979"/>
    </source>
</evidence>
<dbReference type="GO" id="GO:0038203">
    <property type="term" value="P:TORC2 signaling"/>
    <property type="evidence" value="ECO:0007669"/>
    <property type="project" value="TreeGrafter"/>
</dbReference>
<dbReference type="STRING" id="763407.A0A162TZM0"/>
<gene>
    <name evidence="2" type="ORF">PHYBLDRAFT_39069</name>
</gene>
<evidence type="ECO:0000313" key="3">
    <source>
        <dbReference type="Proteomes" id="UP000077315"/>
    </source>
</evidence>
<protein>
    <recommendedName>
        <fullName evidence="1">SIN1-type PH domain-containing protein</fullName>
    </recommendedName>
</protein>
<dbReference type="AlphaFoldDB" id="A0A162TZM0"/>
<accession>A0A162TZM0</accession>
<organism evidence="2 3">
    <name type="scientific">Phycomyces blakesleeanus (strain ATCC 8743b / DSM 1359 / FGSC 10004 / NBRC 33097 / NRRL 1555)</name>
    <dbReference type="NCBI Taxonomy" id="763407"/>
    <lineage>
        <taxon>Eukaryota</taxon>
        <taxon>Fungi</taxon>
        <taxon>Fungi incertae sedis</taxon>
        <taxon>Mucoromycota</taxon>
        <taxon>Mucoromycotina</taxon>
        <taxon>Mucoromycetes</taxon>
        <taxon>Mucorales</taxon>
        <taxon>Phycomycetaceae</taxon>
        <taxon>Phycomyces</taxon>
    </lineage>
</organism>
<name>A0A162TZM0_PHYB8</name>
<dbReference type="InterPro" id="IPR011993">
    <property type="entry name" value="PH-like_dom_sf"/>
</dbReference>
<dbReference type="InterPro" id="IPR031313">
    <property type="entry name" value="Sin1_PH_dom"/>
</dbReference>
<dbReference type="InParanoid" id="A0A162TZM0"/>
<dbReference type="GO" id="GO:0005886">
    <property type="term" value="C:plasma membrane"/>
    <property type="evidence" value="ECO:0007669"/>
    <property type="project" value="TreeGrafter"/>
</dbReference>
<proteinExistence type="predicted"/>
<dbReference type="EMBL" id="KV440983">
    <property type="protein sequence ID" value="OAD72292.1"/>
    <property type="molecule type" value="Genomic_DNA"/>
</dbReference>
<dbReference type="InterPro" id="IPR008828">
    <property type="entry name" value="Sin1/Avo1"/>
</dbReference>